<evidence type="ECO:0000256" key="1">
    <source>
        <dbReference type="ARBA" id="ARBA00009995"/>
    </source>
</evidence>
<evidence type="ECO:0000313" key="6">
    <source>
        <dbReference type="EMBL" id="KAK2646369.1"/>
    </source>
</evidence>
<proteinExistence type="inferred from homology"/>
<evidence type="ECO:0000256" key="2">
    <source>
        <dbReference type="ARBA" id="ARBA00022676"/>
    </source>
</evidence>
<comment type="similarity">
    <text evidence="1 4">Belongs to the UDP-glycosyltransferase family.</text>
</comment>
<keyword evidence="7" id="KW-1185">Reference proteome</keyword>
<accession>A0AAD9U2X6</accession>
<name>A0AAD9U2X6_9ROSI</name>
<reference evidence="6" key="1">
    <citation type="journal article" date="2023" name="Plant J.">
        <title>Genome sequences and population genomics provide insights into the demographic history, inbreeding, and mutation load of two 'living fossil' tree species of Dipteronia.</title>
        <authorList>
            <person name="Feng Y."/>
            <person name="Comes H.P."/>
            <person name="Chen J."/>
            <person name="Zhu S."/>
            <person name="Lu R."/>
            <person name="Zhang X."/>
            <person name="Li P."/>
            <person name="Qiu J."/>
            <person name="Olsen K.M."/>
            <person name="Qiu Y."/>
        </authorList>
    </citation>
    <scope>NUCLEOTIDE SEQUENCE</scope>
    <source>
        <strain evidence="6">KIB01</strain>
    </source>
</reference>
<dbReference type="Pfam" id="PF00201">
    <property type="entry name" value="UDPGT"/>
    <property type="match status" value="1"/>
</dbReference>
<keyword evidence="3 4" id="KW-0808">Transferase</keyword>
<dbReference type="SUPFAM" id="SSF53756">
    <property type="entry name" value="UDP-Glycosyltransferase/glycogen phosphorylase"/>
    <property type="match status" value="1"/>
</dbReference>
<dbReference type="EC" id="2.4.1.-" evidence="5"/>
<dbReference type="EMBL" id="JANJYI010000006">
    <property type="protein sequence ID" value="KAK2646369.1"/>
    <property type="molecule type" value="Genomic_DNA"/>
</dbReference>
<dbReference type="Gene3D" id="3.40.50.2000">
    <property type="entry name" value="Glycogen Phosphorylase B"/>
    <property type="match status" value="2"/>
</dbReference>
<organism evidence="6 7">
    <name type="scientific">Dipteronia dyeriana</name>
    <dbReference type="NCBI Taxonomy" id="168575"/>
    <lineage>
        <taxon>Eukaryota</taxon>
        <taxon>Viridiplantae</taxon>
        <taxon>Streptophyta</taxon>
        <taxon>Embryophyta</taxon>
        <taxon>Tracheophyta</taxon>
        <taxon>Spermatophyta</taxon>
        <taxon>Magnoliopsida</taxon>
        <taxon>eudicotyledons</taxon>
        <taxon>Gunneridae</taxon>
        <taxon>Pentapetalae</taxon>
        <taxon>rosids</taxon>
        <taxon>malvids</taxon>
        <taxon>Sapindales</taxon>
        <taxon>Sapindaceae</taxon>
        <taxon>Hippocastanoideae</taxon>
        <taxon>Acereae</taxon>
        <taxon>Dipteronia</taxon>
    </lineage>
</organism>
<evidence type="ECO:0000256" key="4">
    <source>
        <dbReference type="RuleBase" id="RU003718"/>
    </source>
</evidence>
<evidence type="ECO:0000256" key="5">
    <source>
        <dbReference type="RuleBase" id="RU362057"/>
    </source>
</evidence>
<dbReference type="InterPro" id="IPR035595">
    <property type="entry name" value="UDP_glycos_trans_CS"/>
</dbReference>
<dbReference type="GO" id="GO:0008194">
    <property type="term" value="F:UDP-glycosyltransferase activity"/>
    <property type="evidence" value="ECO:0007669"/>
    <property type="project" value="InterPro"/>
</dbReference>
<gene>
    <name evidence="6" type="ORF">Ddye_021564</name>
</gene>
<dbReference type="PROSITE" id="PS00375">
    <property type="entry name" value="UDPGT"/>
    <property type="match status" value="1"/>
</dbReference>
<dbReference type="CDD" id="cd03784">
    <property type="entry name" value="GT1_Gtf-like"/>
    <property type="match status" value="1"/>
</dbReference>
<sequence length="454" mass="49896">MPVHRENAQKHIAVFAFPFATHAVPLLSLVRKLSESAPDVNFSFFNTAQSNQSLFTMGNGFERIEPRSVDNGLPEGFRIGRNPHEPVEYFLKATPGNYKSAVAKSGLTFDALITDAFYWFAKEMAEEMRVPWVPYFTAGPRPLLAHVETDNIRARMGINGSEDETLEFLPGFSAIRSGDLPEGTVSGADSPFATLLHKMGQMLPHASAVAINSFEEIDPIVVQALKSRLPNLLNIGPFILNSPPPCGSDIHGCLDWLDLRPTSSVTYISFGSVITPPPHELKALAESLEACEFPFLWSFRGNVEEMLPKGFLERTKEKGLIVPWAPQLKLLAHPSVGVFVTHCGWNSVTESIIGGVPMICRAFFGEQKLNQRTVEAVWEFGVAIEGGKFTKNGTMKALKVILSSDKGKLMREKIGVLKQLAFEAVDIDGSSTANFNFLVEFITGTPSLGPVLRF</sequence>
<dbReference type="FunFam" id="3.40.50.2000:FF:000091">
    <property type="entry name" value="Glycosyltransferase"/>
    <property type="match status" value="1"/>
</dbReference>
<dbReference type="InterPro" id="IPR002213">
    <property type="entry name" value="UDP_glucos_trans"/>
</dbReference>
<dbReference type="PANTHER" id="PTHR48045">
    <property type="entry name" value="UDP-GLYCOSYLTRANSFERASE 72B1"/>
    <property type="match status" value="1"/>
</dbReference>
<dbReference type="PANTHER" id="PTHR48045:SF34">
    <property type="entry name" value="ISOFLAVONE 7-O-GLUCOSYLTRANSFERASE 1-LIKE"/>
    <property type="match status" value="1"/>
</dbReference>
<dbReference type="AlphaFoldDB" id="A0AAD9U2X6"/>
<dbReference type="Proteomes" id="UP001280121">
    <property type="component" value="Unassembled WGS sequence"/>
</dbReference>
<evidence type="ECO:0000313" key="7">
    <source>
        <dbReference type="Proteomes" id="UP001280121"/>
    </source>
</evidence>
<comment type="caution">
    <text evidence="6">The sequence shown here is derived from an EMBL/GenBank/DDBJ whole genome shotgun (WGS) entry which is preliminary data.</text>
</comment>
<evidence type="ECO:0000256" key="3">
    <source>
        <dbReference type="ARBA" id="ARBA00022679"/>
    </source>
</evidence>
<keyword evidence="2 4" id="KW-0328">Glycosyltransferase</keyword>
<protein>
    <recommendedName>
        <fullName evidence="5">Glycosyltransferase</fullName>
        <ecNumber evidence="5">2.4.1.-</ecNumber>
    </recommendedName>
</protein>